<dbReference type="SUPFAM" id="SSF46785">
    <property type="entry name" value="Winged helix' DNA-binding domain"/>
    <property type="match status" value="1"/>
</dbReference>
<reference evidence="5 6" key="1">
    <citation type="submission" date="2022-03" db="EMBL/GenBank/DDBJ databases">
        <title>Isotopic signatures of nitrous oxide derived from detoxification processes.</title>
        <authorList>
            <person name="Behrendt U."/>
            <person name="Buchen C."/>
            <person name="Well R."/>
            <person name="Ulrich A."/>
            <person name="Rohe L."/>
            <person name="Kolb S."/>
            <person name="Schloter M."/>
            <person name="Horn M.A."/>
            <person name="Augustin J."/>
        </authorList>
    </citation>
    <scope>NUCLEOTIDE SEQUENCE [LARGE SCALE GENOMIC DNA]</scope>
    <source>
        <strain evidence="5 6">S4-C24</strain>
    </source>
</reference>
<dbReference type="InterPro" id="IPR011991">
    <property type="entry name" value="ArsR-like_HTH"/>
</dbReference>
<dbReference type="InterPro" id="IPR051011">
    <property type="entry name" value="Metal_resp_trans_reg"/>
</dbReference>
<keyword evidence="3" id="KW-0804">Transcription</keyword>
<organism evidence="5 6">
    <name type="scientific">Arthrobacter sulfonylureivorans</name>
    <dbReference type="NCBI Taxonomy" id="2486855"/>
    <lineage>
        <taxon>Bacteria</taxon>
        <taxon>Bacillati</taxon>
        <taxon>Actinomycetota</taxon>
        <taxon>Actinomycetes</taxon>
        <taxon>Micrococcales</taxon>
        <taxon>Micrococcaceae</taxon>
        <taxon>Arthrobacter</taxon>
    </lineage>
</organism>
<evidence type="ECO:0000256" key="1">
    <source>
        <dbReference type="ARBA" id="ARBA00023015"/>
    </source>
</evidence>
<evidence type="ECO:0000259" key="4">
    <source>
        <dbReference type="PROSITE" id="PS50987"/>
    </source>
</evidence>
<dbReference type="InterPro" id="IPR001845">
    <property type="entry name" value="HTH_ArsR_DNA-bd_dom"/>
</dbReference>
<evidence type="ECO:0000256" key="2">
    <source>
        <dbReference type="ARBA" id="ARBA00023125"/>
    </source>
</evidence>
<dbReference type="CDD" id="cd00090">
    <property type="entry name" value="HTH_ARSR"/>
    <property type="match status" value="1"/>
</dbReference>
<keyword evidence="6" id="KW-1185">Reference proteome</keyword>
<gene>
    <name evidence="5" type="ORF">MNQ99_18115</name>
</gene>
<keyword evidence="2" id="KW-0238">DNA-binding</keyword>
<dbReference type="PROSITE" id="PS50987">
    <property type="entry name" value="HTH_ARSR_2"/>
    <property type="match status" value="1"/>
</dbReference>
<dbReference type="Gene3D" id="1.10.10.10">
    <property type="entry name" value="Winged helix-like DNA-binding domain superfamily/Winged helix DNA-binding domain"/>
    <property type="match status" value="1"/>
</dbReference>
<evidence type="ECO:0000313" key="5">
    <source>
        <dbReference type="EMBL" id="UNK45801.1"/>
    </source>
</evidence>
<dbReference type="InterPro" id="IPR036390">
    <property type="entry name" value="WH_DNA-bd_sf"/>
</dbReference>
<evidence type="ECO:0000313" key="6">
    <source>
        <dbReference type="Proteomes" id="UP000829069"/>
    </source>
</evidence>
<protein>
    <submittedName>
        <fullName evidence="5">Winged helix-turn-helix domain-containing protein</fullName>
    </submittedName>
</protein>
<feature type="domain" description="HTH arsR-type" evidence="4">
    <location>
        <begin position="245"/>
        <end position="329"/>
    </location>
</feature>
<dbReference type="EMBL" id="CP093326">
    <property type="protein sequence ID" value="UNK45801.1"/>
    <property type="molecule type" value="Genomic_DNA"/>
</dbReference>
<dbReference type="PANTHER" id="PTHR43132">
    <property type="entry name" value="ARSENICAL RESISTANCE OPERON REPRESSOR ARSR-RELATED"/>
    <property type="match status" value="1"/>
</dbReference>
<sequence>MHITLSSEDLTKVRFEAAPLGETVASLRALQVGTPIHRPWIEATKRRIAESADPQARDHLRLLTALVPPKGFLADSITPTPKYQGTFAEGLAAVAGVPPGVWQRDVTHLLSQSPADYAREELQRLAEDFDAGIPRITAALEWYWSTAIEPVWPRLRSLLLADIDSRLAQLSRDGILEVFKSLHPSVRPTPTGLEIMRGCEADDVPEPGGGLLLVPNAFVWPNTLVLNVRPFVPTLTYAPRGVGRLWEASREATHSPVARLLGKTRAQILAQLDVPMTTTQLARCLDLAAGTVNEHLKVMSESGLAATMRSGREVFYRRAETGEALLARL</sequence>
<dbReference type="PANTHER" id="PTHR43132:SF6">
    <property type="entry name" value="HTH-TYPE TRANSCRIPTIONAL REPRESSOR CZRA"/>
    <property type="match status" value="1"/>
</dbReference>
<accession>A0ABY3W739</accession>
<dbReference type="RefSeq" id="WP_241913970.1">
    <property type="nucleotide sequence ID" value="NZ_CP093326.1"/>
</dbReference>
<name>A0ABY3W739_9MICC</name>
<keyword evidence="1" id="KW-0805">Transcription regulation</keyword>
<dbReference type="Pfam" id="PF12840">
    <property type="entry name" value="HTH_20"/>
    <property type="match status" value="1"/>
</dbReference>
<dbReference type="InterPro" id="IPR036388">
    <property type="entry name" value="WH-like_DNA-bd_sf"/>
</dbReference>
<dbReference type="Proteomes" id="UP000829069">
    <property type="component" value="Chromosome"/>
</dbReference>
<evidence type="ECO:0000256" key="3">
    <source>
        <dbReference type="ARBA" id="ARBA00023163"/>
    </source>
</evidence>
<proteinExistence type="predicted"/>